<dbReference type="Gene3D" id="3.50.50.60">
    <property type="entry name" value="FAD/NAD(P)-binding domain"/>
    <property type="match status" value="1"/>
</dbReference>
<proteinExistence type="predicted"/>
<dbReference type="SUPFAM" id="SSF51905">
    <property type="entry name" value="FAD/NAD(P)-binding domain"/>
    <property type="match status" value="1"/>
</dbReference>
<dbReference type="InterPro" id="IPR036188">
    <property type="entry name" value="FAD/NAD-bd_sf"/>
</dbReference>
<dbReference type="AlphaFoldDB" id="L7LKQ1"/>
<reference evidence="1 2" key="1">
    <citation type="submission" date="2012-12" db="EMBL/GenBank/DDBJ databases">
        <title>Whole genome shotgun sequence of Gordonia sihwensis NBRC 108236.</title>
        <authorList>
            <person name="Yoshida I."/>
            <person name="Hosoyama A."/>
            <person name="Tsuchikane K."/>
            <person name="Ando Y."/>
            <person name="Baba S."/>
            <person name="Ohji S."/>
            <person name="Hamada M."/>
            <person name="Tamura T."/>
            <person name="Yamazoe A."/>
            <person name="Yamazaki S."/>
            <person name="Fujita N."/>
        </authorList>
    </citation>
    <scope>NUCLEOTIDE SEQUENCE [LARGE SCALE GENOMIC DNA]</scope>
    <source>
        <strain evidence="1 2">NBRC 108236</strain>
    </source>
</reference>
<dbReference type="eggNOG" id="COG1233">
    <property type="taxonomic scope" value="Bacteria"/>
</dbReference>
<protein>
    <submittedName>
        <fullName evidence="1">Uncharacterized protein</fullName>
    </submittedName>
</protein>
<dbReference type="EMBL" id="BANU01000016">
    <property type="protein sequence ID" value="GAC61326.1"/>
    <property type="molecule type" value="Genomic_DNA"/>
</dbReference>
<dbReference type="Gene3D" id="3.90.660.50">
    <property type="match status" value="1"/>
</dbReference>
<keyword evidence="2" id="KW-1185">Reference proteome</keyword>
<accession>L7LKQ1</accession>
<name>L7LKQ1_9ACTN</name>
<comment type="caution">
    <text evidence="1">The sequence shown here is derived from an EMBL/GenBank/DDBJ whole genome shotgun (WGS) entry which is preliminary data.</text>
</comment>
<evidence type="ECO:0000313" key="2">
    <source>
        <dbReference type="Proteomes" id="UP000035083"/>
    </source>
</evidence>
<gene>
    <name evidence="1" type="ORF">GSI01S_16_00510</name>
</gene>
<dbReference type="PANTHER" id="PTHR10668">
    <property type="entry name" value="PHYTOENE DEHYDROGENASE"/>
    <property type="match status" value="1"/>
</dbReference>
<dbReference type="Proteomes" id="UP000035083">
    <property type="component" value="Unassembled WGS sequence"/>
</dbReference>
<dbReference type="PANTHER" id="PTHR10668:SF105">
    <property type="entry name" value="DEHYDROGENASE-RELATED"/>
    <property type="match status" value="1"/>
</dbReference>
<sequence length="469" mass="49427">MGNEWDAIVIGSGPNGLTAGAVMARAGRSVLVIESEDTIGGGSRTDEAFGTGIRRDVCAAVHPTGYASPAFAELGLADRVEWLVPEVSFAHIFSRGDALGVYRDPVRRASELGDDARAWRRTVALGTGAAHDALRMPAFPRHLPRMARFGPQALMPVDALVRWAFRTERVRTAFAAVAAHAIRPSDALGSAAPGLLLGTLTEAGWPVAAGGSQSVVDALAAIILGNGGRIETGRRVRSARELPTAGQVFFDVSPRALVQIMGERLPSRYVRRLERFEYGGGVCKVDFLLREPIPWSGAGAEELLSTATFHIARDRAQISGAEADVAAGRVPDRPWVLGGEPTRVDPSRAPAGTHLAWAYCHVPAGCGSDVSDRIVAEIERCAPGFTDTIEGRIVTTASGYEDYNANCVGGDINCGAANLRQLLARPVLSARPHRTPVPGVYLCSSATAPGGGVHGMSGYRAAKTALRDG</sequence>
<dbReference type="Pfam" id="PF13450">
    <property type="entry name" value="NAD_binding_8"/>
    <property type="match status" value="1"/>
</dbReference>
<evidence type="ECO:0000313" key="1">
    <source>
        <dbReference type="EMBL" id="GAC61326.1"/>
    </source>
</evidence>
<dbReference type="RefSeq" id="WP_006896728.1">
    <property type="nucleotide sequence ID" value="NZ_BANU01000016.1"/>
</dbReference>
<organism evidence="1 2">
    <name type="scientific">Gordonia sihwensis NBRC 108236</name>
    <dbReference type="NCBI Taxonomy" id="1223544"/>
    <lineage>
        <taxon>Bacteria</taxon>
        <taxon>Bacillati</taxon>
        <taxon>Actinomycetota</taxon>
        <taxon>Actinomycetes</taxon>
        <taxon>Mycobacteriales</taxon>
        <taxon>Gordoniaceae</taxon>
        <taxon>Gordonia</taxon>
    </lineage>
</organism>
<dbReference type="PRINTS" id="PR00469">
    <property type="entry name" value="PNDRDTASEII"/>
</dbReference>